<sequence length="93" mass="10590">MEEAGREYLAVYRRDFSELEGLQQAEQVTYALQRVKNALCFYAKRRTTAREVSCCLRGVDEAFAGRLLCYMYENAVAPEQVPDVLRDLCGTAV</sequence>
<reference evidence="1" key="2">
    <citation type="submission" date="2021-04" db="EMBL/GenBank/DDBJ databases">
        <authorList>
            <person name="Gilroy R."/>
        </authorList>
    </citation>
    <scope>NUCLEOTIDE SEQUENCE</scope>
    <source>
        <strain evidence="1">ChiSxjej1B13-11774</strain>
    </source>
</reference>
<evidence type="ECO:0000313" key="2">
    <source>
        <dbReference type="Proteomes" id="UP000824048"/>
    </source>
</evidence>
<comment type="caution">
    <text evidence="1">The sequence shown here is derived from an EMBL/GenBank/DDBJ whole genome shotgun (WGS) entry which is preliminary data.</text>
</comment>
<reference evidence="1" key="1">
    <citation type="journal article" date="2021" name="PeerJ">
        <title>Extensive microbial diversity within the chicken gut microbiome revealed by metagenomics and culture.</title>
        <authorList>
            <person name="Gilroy R."/>
            <person name="Ravi A."/>
            <person name="Getino M."/>
            <person name="Pursley I."/>
            <person name="Horton D.L."/>
            <person name="Alikhan N.F."/>
            <person name="Baker D."/>
            <person name="Gharbi K."/>
            <person name="Hall N."/>
            <person name="Watson M."/>
            <person name="Adriaenssens E.M."/>
            <person name="Foster-Nyarko E."/>
            <person name="Jarju S."/>
            <person name="Secka A."/>
            <person name="Antonio M."/>
            <person name="Oren A."/>
            <person name="Chaudhuri R.R."/>
            <person name="La Ragione R."/>
            <person name="Hildebrand F."/>
            <person name="Pallen M.J."/>
        </authorList>
    </citation>
    <scope>NUCLEOTIDE SEQUENCE</scope>
    <source>
        <strain evidence="1">ChiSxjej1B13-11774</strain>
    </source>
</reference>
<dbReference type="Proteomes" id="UP000824048">
    <property type="component" value="Unassembled WGS sequence"/>
</dbReference>
<evidence type="ECO:0000313" key="1">
    <source>
        <dbReference type="EMBL" id="HIZ42869.1"/>
    </source>
</evidence>
<name>A0A9D2ESA0_9FIRM</name>
<dbReference type="AlphaFoldDB" id="A0A9D2ESA0"/>
<accession>A0A9D2ESA0</accession>
<protein>
    <submittedName>
        <fullName evidence="1">Uncharacterized protein</fullName>
    </submittedName>
</protein>
<proteinExistence type="predicted"/>
<dbReference type="EMBL" id="DXBP01000059">
    <property type="protein sequence ID" value="HIZ42869.1"/>
    <property type="molecule type" value="Genomic_DNA"/>
</dbReference>
<organism evidence="1 2">
    <name type="scientific">Candidatus Gemmiger excrementigallinarum</name>
    <dbReference type="NCBI Taxonomy" id="2838609"/>
    <lineage>
        <taxon>Bacteria</taxon>
        <taxon>Bacillati</taxon>
        <taxon>Bacillota</taxon>
        <taxon>Clostridia</taxon>
        <taxon>Eubacteriales</taxon>
        <taxon>Gemmiger</taxon>
    </lineage>
</organism>
<gene>
    <name evidence="1" type="ORF">H9811_09960</name>
</gene>